<feature type="compositionally biased region" description="Polar residues" evidence="1">
    <location>
        <begin position="377"/>
        <end position="388"/>
    </location>
</feature>
<feature type="region of interest" description="Disordered" evidence="1">
    <location>
        <begin position="367"/>
        <end position="388"/>
    </location>
</feature>
<dbReference type="AlphaFoldDB" id="A0A6A6QMX4"/>
<feature type="compositionally biased region" description="Low complexity" evidence="1">
    <location>
        <begin position="1120"/>
        <end position="1164"/>
    </location>
</feature>
<feature type="compositionally biased region" description="Pro residues" evidence="1">
    <location>
        <begin position="1233"/>
        <end position="1242"/>
    </location>
</feature>
<feature type="compositionally biased region" description="Polar residues" evidence="1">
    <location>
        <begin position="545"/>
        <end position="554"/>
    </location>
</feature>
<feature type="region of interest" description="Disordered" evidence="1">
    <location>
        <begin position="301"/>
        <end position="348"/>
    </location>
</feature>
<feature type="compositionally biased region" description="Basic and acidic residues" evidence="1">
    <location>
        <begin position="875"/>
        <end position="889"/>
    </location>
</feature>
<organism evidence="2 3">
    <name type="scientific">Lophium mytilinum</name>
    <dbReference type="NCBI Taxonomy" id="390894"/>
    <lineage>
        <taxon>Eukaryota</taxon>
        <taxon>Fungi</taxon>
        <taxon>Dikarya</taxon>
        <taxon>Ascomycota</taxon>
        <taxon>Pezizomycotina</taxon>
        <taxon>Dothideomycetes</taxon>
        <taxon>Pleosporomycetidae</taxon>
        <taxon>Mytilinidiales</taxon>
        <taxon>Mytilinidiaceae</taxon>
        <taxon>Lophium</taxon>
    </lineage>
</organism>
<protein>
    <recommendedName>
        <fullName evidence="4">Flo11</fullName>
    </recommendedName>
</protein>
<feature type="compositionally biased region" description="Polar residues" evidence="1">
    <location>
        <begin position="896"/>
        <end position="917"/>
    </location>
</feature>
<feature type="region of interest" description="Disordered" evidence="1">
    <location>
        <begin position="528"/>
        <end position="1264"/>
    </location>
</feature>
<dbReference type="EMBL" id="MU004192">
    <property type="protein sequence ID" value="KAF2493469.1"/>
    <property type="molecule type" value="Genomic_DNA"/>
</dbReference>
<sequence>MHRQTRSDTGELGSPRSSRAASFSSDRPSLTGSTSFQIPTNVRPAPAYIAASVASQLVSDHQNANLRAEFDLEDDSPYLTNALFSEEALCLLNAFLDHLLFSFLASARSPSLTAIRPAISDVLKPRLAREAMATADEELQGLLAGEDDDEFPALQNGQDPSEKWDVETVWKRTRLRIMVYTRLGELEDEDEERYVQQERGLSLDNGSNEELGLVSWAAAIFLTSVVEYIAEQTLMVSGQAAFSRVTAKMKKDEDEGPLERIVVEDYDVEKVALNSTLGRLWRTWRKRVRAPIVPLGSSARRGSFGRSGSKIVHHARGNSDEFSQDPERSRSLGEVPEHEVTETDIAANIPLPINNNDVAEIEVPGLARQFDDEDSGTETPTVATSKRPSSFILLSSSTTGGDDDVFVSRSGKSRPFSMPPPERGVFTFPAPSLSDDAYETPMERMSRESYMETSDDHENDEDNPKFADEHHGEHEVSKPGMLAGAIAGAAAMATAAVASVTGTRSHEEEDDADIPALSDAEPVVMQGKRMSISPSGPPGVVRTFSVRSNRSSVATPLATPIAETHKSSITPTSESEEDDRNAIGVARTSDVPISSTPDLQNEPFANGTSTSPGRASDYKEQPSRRLSVSPPVSRKTPSPTERAAYEKPVQQKAPPPRSASTSSRNPPLAALQEATNWVDIPDKPAQNGATVRSQEKSAKRQSNDSSRDGTRSRSGTTEGYPADRATLKRVSSSSSRSPSVTTSILHSAKGSESSLSRARGLSQRLSEEDRQREFDSLVMGEETVKYTLTPQSMRDLDESPLTKTVEAPKPPAKSPTQVTVYPRVDAGQSSAFGAPARSPVKGKSTVSVDRYYTNQNSRPSSTSTSRSKTSQLAAREPRIQTESMRDFADFIRSTGPHESSSRSSQPIVAPQASSSPISGLGRKMSGRSGPAVPAKHERGDGASSVRSKIHMEPRSPAGQGNGNTDLIDFIRQGPPAAAGGEHRIPRTVAPFRSTVDSDEFSRMLNDRSPDNSHVDSSFGSQVSNTSKQSTLASTNSRTGLLATPNVVQPAYSDTPQFLAGSQANPEPQVVRKRRRVKDPYAIDTDDEDEDLLTALPKSGRREESLIDFLRNTEPPTQNEPKPIIPSSAIAAAAAKSRPNGSSQSSSSRNGATPASAAGSRAAPPITYRPGAGSGAGLSTSNSPATMTGGSGTGSVPRSNKPRLQTRVATAREATTARRSEVNDLADFLRTSGPPEPVNPPPSAAAKKEGRLPGARFWRKKTYAE</sequence>
<evidence type="ECO:0000256" key="1">
    <source>
        <dbReference type="SAM" id="MobiDB-lite"/>
    </source>
</evidence>
<proteinExistence type="predicted"/>
<feature type="compositionally biased region" description="Low complexity" evidence="1">
    <location>
        <begin position="658"/>
        <end position="667"/>
    </location>
</feature>
<feature type="compositionally biased region" description="Low complexity" evidence="1">
    <location>
        <begin position="729"/>
        <end position="743"/>
    </location>
</feature>
<feature type="compositionally biased region" description="Polar residues" evidence="1">
    <location>
        <begin position="1176"/>
        <end position="1197"/>
    </location>
</feature>
<feature type="compositionally biased region" description="Basic and acidic residues" evidence="1">
    <location>
        <begin position="441"/>
        <end position="475"/>
    </location>
</feature>
<dbReference type="Proteomes" id="UP000799750">
    <property type="component" value="Unassembled WGS sequence"/>
</dbReference>
<feature type="region of interest" description="Disordered" evidence="1">
    <location>
        <begin position="412"/>
        <end position="475"/>
    </location>
</feature>
<name>A0A6A6QMX4_9PEZI</name>
<keyword evidence="3" id="KW-1185">Reference proteome</keyword>
<feature type="compositionally biased region" description="Polar residues" evidence="1">
    <location>
        <begin position="1014"/>
        <end position="1038"/>
    </location>
</feature>
<feature type="compositionally biased region" description="Polar residues" evidence="1">
    <location>
        <begin position="1051"/>
        <end position="1065"/>
    </location>
</feature>
<feature type="compositionally biased region" description="Low complexity" evidence="1">
    <location>
        <begin position="624"/>
        <end position="634"/>
    </location>
</feature>
<dbReference type="OrthoDB" id="5382203at2759"/>
<feature type="region of interest" description="Disordered" evidence="1">
    <location>
        <begin position="1"/>
        <end position="38"/>
    </location>
</feature>
<feature type="compositionally biased region" description="Basic and acidic residues" evidence="1">
    <location>
        <begin position="765"/>
        <end position="775"/>
    </location>
</feature>
<feature type="compositionally biased region" description="Basic and acidic residues" evidence="1">
    <location>
        <begin position="693"/>
        <end position="711"/>
    </location>
</feature>
<feature type="compositionally biased region" description="Low complexity" evidence="1">
    <location>
        <begin position="853"/>
        <end position="871"/>
    </location>
</feature>
<reference evidence="2" key="1">
    <citation type="journal article" date="2020" name="Stud. Mycol.">
        <title>101 Dothideomycetes genomes: a test case for predicting lifestyles and emergence of pathogens.</title>
        <authorList>
            <person name="Haridas S."/>
            <person name="Albert R."/>
            <person name="Binder M."/>
            <person name="Bloem J."/>
            <person name="Labutti K."/>
            <person name="Salamov A."/>
            <person name="Andreopoulos B."/>
            <person name="Baker S."/>
            <person name="Barry K."/>
            <person name="Bills G."/>
            <person name="Bluhm B."/>
            <person name="Cannon C."/>
            <person name="Castanera R."/>
            <person name="Culley D."/>
            <person name="Daum C."/>
            <person name="Ezra D."/>
            <person name="Gonzalez J."/>
            <person name="Henrissat B."/>
            <person name="Kuo A."/>
            <person name="Liang C."/>
            <person name="Lipzen A."/>
            <person name="Lutzoni F."/>
            <person name="Magnuson J."/>
            <person name="Mondo S."/>
            <person name="Nolan M."/>
            <person name="Ohm R."/>
            <person name="Pangilinan J."/>
            <person name="Park H.-J."/>
            <person name="Ramirez L."/>
            <person name="Alfaro M."/>
            <person name="Sun H."/>
            <person name="Tritt A."/>
            <person name="Yoshinaga Y."/>
            <person name="Zwiers L.-H."/>
            <person name="Turgeon B."/>
            <person name="Goodwin S."/>
            <person name="Spatafora J."/>
            <person name="Crous P."/>
            <person name="Grigoriev I."/>
        </authorList>
    </citation>
    <scope>NUCLEOTIDE SEQUENCE</scope>
    <source>
        <strain evidence="2">CBS 269.34</strain>
    </source>
</reference>
<evidence type="ECO:0000313" key="3">
    <source>
        <dbReference type="Proteomes" id="UP000799750"/>
    </source>
</evidence>
<evidence type="ECO:0000313" key="2">
    <source>
        <dbReference type="EMBL" id="KAF2493469.1"/>
    </source>
</evidence>
<feature type="compositionally biased region" description="Low complexity" evidence="1">
    <location>
        <begin position="14"/>
        <end position="29"/>
    </location>
</feature>
<accession>A0A6A6QMX4</accession>
<feature type="compositionally biased region" description="Basic and acidic residues" evidence="1">
    <location>
        <begin position="999"/>
        <end position="1013"/>
    </location>
</feature>
<evidence type="ECO:0008006" key="4">
    <source>
        <dbReference type="Google" id="ProtNLM"/>
    </source>
</evidence>
<gene>
    <name evidence="2" type="ORF">BU16DRAFT_80698</name>
</gene>
<feature type="compositionally biased region" description="Basic and acidic residues" evidence="1">
    <location>
        <begin position="325"/>
        <end position="341"/>
    </location>
</feature>